<protein>
    <submittedName>
        <fullName evidence="1">Uncharacterized protein</fullName>
    </submittedName>
</protein>
<organism evidence="1">
    <name type="scientific">Rhizophora mucronata</name>
    <name type="common">Asiatic mangrove</name>
    <dbReference type="NCBI Taxonomy" id="61149"/>
    <lineage>
        <taxon>Eukaryota</taxon>
        <taxon>Viridiplantae</taxon>
        <taxon>Streptophyta</taxon>
        <taxon>Embryophyta</taxon>
        <taxon>Tracheophyta</taxon>
        <taxon>Spermatophyta</taxon>
        <taxon>Magnoliopsida</taxon>
        <taxon>eudicotyledons</taxon>
        <taxon>Gunneridae</taxon>
        <taxon>Pentapetalae</taxon>
        <taxon>rosids</taxon>
        <taxon>fabids</taxon>
        <taxon>Malpighiales</taxon>
        <taxon>Rhizophoraceae</taxon>
        <taxon>Rhizophora</taxon>
    </lineage>
</organism>
<dbReference type="EMBL" id="GGEC01069298">
    <property type="protein sequence ID" value="MBX49782.1"/>
    <property type="molecule type" value="Transcribed_RNA"/>
</dbReference>
<name>A0A2P2P4W9_RHIMU</name>
<sequence length="33" mass="3936">MPPTPYKQMQRPKDVHHQVTTKWMVRGEEEGNV</sequence>
<accession>A0A2P2P4W9</accession>
<proteinExistence type="predicted"/>
<evidence type="ECO:0000313" key="1">
    <source>
        <dbReference type="EMBL" id="MBX49782.1"/>
    </source>
</evidence>
<dbReference type="AlphaFoldDB" id="A0A2P2P4W9"/>
<reference evidence="1" key="1">
    <citation type="submission" date="2018-02" db="EMBL/GenBank/DDBJ databases">
        <title>Rhizophora mucronata_Transcriptome.</title>
        <authorList>
            <person name="Meera S.P."/>
            <person name="Sreeshan A."/>
            <person name="Augustine A."/>
        </authorList>
    </citation>
    <scope>NUCLEOTIDE SEQUENCE</scope>
    <source>
        <tissue evidence="1">Leaf</tissue>
    </source>
</reference>